<sequence>MFGFKRVASVAAFSLVLFSGLAFGETVTVRDITGREVQVNVPVERVILGEGRQIYFTAALDTDAPFRRVVGWRDDFKKADLDGYNIYLEKFPEMAKIPAFGGMKDGTFDIEQAVALKPDVIIMNTEAKSATEESDYIEKLAKVGIPLVYIDFREKPIQNTDESMRIIGKLFGKEARAEEFVTFHDEQLARVTDVLAKAGEVDKPVVFMERAGGYSDDCCMSFGDENFGKMVELAGGVNMAKDIIPGTFGTVNPEQIIASNPDQVIVTGSNWELYVPGGKWVGVGPGADSKVAIQKLAALMQRPAFTGIKAVEEGNVHAIWHQFYNSPYQFVAVQQIAKWLHPELFEDLDPDATFKELHDRFLPVAYHSGYFASLKAGL</sequence>
<feature type="domain" description="Fe/B12 periplasmic-binding" evidence="2">
    <location>
        <begin position="45"/>
        <end position="348"/>
    </location>
</feature>
<feature type="chain" id="PRO_5020776525" evidence="1">
    <location>
        <begin position="25"/>
        <end position="378"/>
    </location>
</feature>
<keyword evidence="1" id="KW-0732">Signal</keyword>
<comment type="caution">
    <text evidence="3">The sequence shown here is derived from an EMBL/GenBank/DDBJ whole genome shotgun (WGS) entry which is preliminary data.</text>
</comment>
<dbReference type="PROSITE" id="PS50983">
    <property type="entry name" value="FE_B12_PBP"/>
    <property type="match status" value="1"/>
</dbReference>
<evidence type="ECO:0000313" key="4">
    <source>
        <dbReference type="Proteomes" id="UP000291088"/>
    </source>
</evidence>
<dbReference type="PANTHER" id="PTHR30535">
    <property type="entry name" value="VITAMIN B12-BINDING PROTEIN"/>
    <property type="match status" value="1"/>
</dbReference>
<gene>
    <name evidence="3" type="ORF">EUU22_10755</name>
</gene>
<dbReference type="InterPro" id="IPR050902">
    <property type="entry name" value="ABC_Transporter_SBP"/>
</dbReference>
<dbReference type="OrthoDB" id="9775594at2"/>
<dbReference type="SUPFAM" id="SSF53807">
    <property type="entry name" value="Helical backbone' metal receptor"/>
    <property type="match status" value="1"/>
</dbReference>
<evidence type="ECO:0000256" key="1">
    <source>
        <dbReference type="SAM" id="SignalP"/>
    </source>
</evidence>
<keyword evidence="4" id="KW-1185">Reference proteome</keyword>
<dbReference type="AlphaFoldDB" id="A0A4Q2T5A2"/>
<evidence type="ECO:0000259" key="2">
    <source>
        <dbReference type="PROSITE" id="PS50983"/>
    </source>
</evidence>
<reference evidence="3 4" key="1">
    <citation type="submission" date="2019-01" db="EMBL/GenBank/DDBJ databases">
        <authorList>
            <person name="Deng T."/>
        </authorList>
    </citation>
    <scope>NUCLEOTIDE SEQUENCE [LARGE SCALE GENOMIC DNA]</scope>
    <source>
        <strain evidence="3 4">F8825</strain>
    </source>
</reference>
<dbReference type="PANTHER" id="PTHR30535:SF34">
    <property type="entry name" value="MOLYBDATE-BINDING PROTEIN MOLA"/>
    <property type="match status" value="1"/>
</dbReference>
<dbReference type="Proteomes" id="UP000291088">
    <property type="component" value="Unassembled WGS sequence"/>
</dbReference>
<dbReference type="Pfam" id="PF01497">
    <property type="entry name" value="Peripla_BP_2"/>
    <property type="match status" value="1"/>
</dbReference>
<organism evidence="3 4">
    <name type="scientific">Ciceribacter ferrooxidans</name>
    <dbReference type="NCBI Taxonomy" id="2509717"/>
    <lineage>
        <taxon>Bacteria</taxon>
        <taxon>Pseudomonadati</taxon>
        <taxon>Pseudomonadota</taxon>
        <taxon>Alphaproteobacteria</taxon>
        <taxon>Hyphomicrobiales</taxon>
        <taxon>Rhizobiaceae</taxon>
        <taxon>Ciceribacter</taxon>
    </lineage>
</organism>
<dbReference type="EMBL" id="SDVB01000216">
    <property type="protein sequence ID" value="RYC13995.1"/>
    <property type="molecule type" value="Genomic_DNA"/>
</dbReference>
<dbReference type="InterPro" id="IPR002491">
    <property type="entry name" value="ABC_transptr_periplasmic_BD"/>
</dbReference>
<dbReference type="CDD" id="cd01139">
    <property type="entry name" value="TroA_f"/>
    <property type="match status" value="1"/>
</dbReference>
<name>A0A4Q2T5A2_9HYPH</name>
<proteinExistence type="predicted"/>
<dbReference type="Gene3D" id="3.40.50.1980">
    <property type="entry name" value="Nitrogenase molybdenum iron protein domain"/>
    <property type="match status" value="2"/>
</dbReference>
<accession>A0A4Q2T5A2</accession>
<dbReference type="RefSeq" id="WP_129332007.1">
    <property type="nucleotide sequence ID" value="NZ_SDVB01000216.1"/>
</dbReference>
<feature type="signal peptide" evidence="1">
    <location>
        <begin position="1"/>
        <end position="24"/>
    </location>
</feature>
<evidence type="ECO:0000313" key="3">
    <source>
        <dbReference type="EMBL" id="RYC13995.1"/>
    </source>
</evidence>
<protein>
    <submittedName>
        <fullName evidence="3">ABC transporter substrate-binding protein</fullName>
    </submittedName>
</protein>